<feature type="domain" description="Bromo" evidence="4">
    <location>
        <begin position="393"/>
        <end position="486"/>
    </location>
</feature>
<dbReference type="PROSITE" id="PS50014">
    <property type="entry name" value="BROMODOMAIN_2"/>
    <property type="match status" value="1"/>
</dbReference>
<sequence>MNWGVGANCFLLKAVNTYGKDWESVSTALQMISRTFLRDEKLQDFSKQSCSLQYNYIMASTRQRNLQELDEDKLFDLALDYYTTQRREKLHTTRLELLKNMKIAEEDAEKLREGRYSEIPMSRLTIYRKRCRAFGIADVIGSKLGLEPLSPGTESENQAIRENISVPELFNCEIGEEIKDANAGTWYPVRTDLRSVFSEKEHADMEASICKFVQAQAILAQRIGADIPEDDASSVDTTSSIQTHPEIPVEPALHTHSPPEKTDGQFSSNYRTRGAVSRMPPLSPTSSAMVSDTDTMASPLVTQSINSSPGLLGSDFQSPVVKSGSKKRLKKHHRKVKSAVAVPRPIAEYDSAFSPSLTEGSTFDEPRSPAQMSVLAHIRRWRRGLLAALSTACSHRHAYVFMHPVTEDIAPGYSSVVFQPVDLTLVRRRLEAALGGIGTGGQQTSTSNPAGSPTQIVSSAATGFIRDLMLMFVNARMYNSQNHEVHKMAGDMFDDVMTELHTLWSVLAEDIPDFPSLPAPTKPAVPPGPRTAGRPVTPNLQQSTTTVSPVTVQQPLAKSSDTNITKATPSSTRQLKRPHPEFHSSSIGSPTRKRHQSSGSDASTHAARSK</sequence>
<keyword evidence="1 2" id="KW-0103">Bromodomain</keyword>
<proteinExistence type="predicted"/>
<accession>A0AAV2TE19</accession>
<evidence type="ECO:0000313" key="5">
    <source>
        <dbReference type="EMBL" id="CAL5134359.1"/>
    </source>
</evidence>
<evidence type="ECO:0000256" key="1">
    <source>
        <dbReference type="ARBA" id="ARBA00023117"/>
    </source>
</evidence>
<gene>
    <name evidence="5" type="ORF">CDAUBV1_LOCUS7557</name>
</gene>
<comment type="caution">
    <text evidence="5">The sequence shown here is derived from an EMBL/GenBank/DDBJ whole genome shotgun (WGS) entry which is preliminary data.</text>
</comment>
<dbReference type="Proteomes" id="UP001497525">
    <property type="component" value="Unassembled WGS sequence"/>
</dbReference>
<name>A0AAV2TE19_CALDB</name>
<feature type="region of interest" description="Disordered" evidence="3">
    <location>
        <begin position="248"/>
        <end position="268"/>
    </location>
</feature>
<feature type="compositionally biased region" description="Low complexity" evidence="3">
    <location>
        <begin position="541"/>
        <end position="555"/>
    </location>
</feature>
<evidence type="ECO:0000256" key="3">
    <source>
        <dbReference type="SAM" id="MobiDB-lite"/>
    </source>
</evidence>
<evidence type="ECO:0000313" key="6">
    <source>
        <dbReference type="Proteomes" id="UP001497525"/>
    </source>
</evidence>
<dbReference type="PRINTS" id="PR00503">
    <property type="entry name" value="BROMODOMAIN"/>
</dbReference>
<dbReference type="PANTHER" id="PTHR15398">
    <property type="entry name" value="BROMODOMAIN-CONTAINING PROTEIN 8"/>
    <property type="match status" value="1"/>
</dbReference>
<dbReference type="PANTHER" id="PTHR15398:SF4">
    <property type="entry name" value="BROMODOMAIN-CONTAINING PROTEIN 8 ISOFORM X1"/>
    <property type="match status" value="1"/>
</dbReference>
<organism evidence="5 6">
    <name type="scientific">Calicophoron daubneyi</name>
    <name type="common">Rumen fluke</name>
    <name type="synonym">Paramphistomum daubneyi</name>
    <dbReference type="NCBI Taxonomy" id="300641"/>
    <lineage>
        <taxon>Eukaryota</taxon>
        <taxon>Metazoa</taxon>
        <taxon>Spiralia</taxon>
        <taxon>Lophotrochozoa</taxon>
        <taxon>Platyhelminthes</taxon>
        <taxon>Trematoda</taxon>
        <taxon>Digenea</taxon>
        <taxon>Plagiorchiida</taxon>
        <taxon>Pronocephalata</taxon>
        <taxon>Paramphistomoidea</taxon>
        <taxon>Paramphistomidae</taxon>
        <taxon>Calicophoron</taxon>
    </lineage>
</organism>
<dbReference type="SUPFAM" id="SSF47370">
    <property type="entry name" value="Bromodomain"/>
    <property type="match status" value="1"/>
</dbReference>
<dbReference type="Gene3D" id="1.20.920.10">
    <property type="entry name" value="Bromodomain-like"/>
    <property type="match status" value="1"/>
</dbReference>
<evidence type="ECO:0000259" key="4">
    <source>
        <dbReference type="PROSITE" id="PS50014"/>
    </source>
</evidence>
<dbReference type="Pfam" id="PF00439">
    <property type="entry name" value="Bromodomain"/>
    <property type="match status" value="1"/>
</dbReference>
<dbReference type="InterPro" id="IPR001487">
    <property type="entry name" value="Bromodomain"/>
</dbReference>
<reference evidence="5" key="1">
    <citation type="submission" date="2024-06" db="EMBL/GenBank/DDBJ databases">
        <authorList>
            <person name="Liu X."/>
            <person name="Lenzi L."/>
            <person name="Haldenby T S."/>
            <person name="Uol C."/>
        </authorList>
    </citation>
    <scope>NUCLEOTIDE SEQUENCE</scope>
</reference>
<dbReference type="InterPro" id="IPR036427">
    <property type="entry name" value="Bromodomain-like_sf"/>
</dbReference>
<protein>
    <recommendedName>
        <fullName evidence="4">Bromo domain-containing protein</fullName>
    </recommendedName>
</protein>
<dbReference type="AlphaFoldDB" id="A0AAV2TE19"/>
<feature type="region of interest" description="Disordered" evidence="3">
    <location>
        <begin position="512"/>
        <end position="610"/>
    </location>
</feature>
<feature type="compositionally biased region" description="Pro residues" evidence="3">
    <location>
        <begin position="515"/>
        <end position="529"/>
    </location>
</feature>
<evidence type="ECO:0000256" key="2">
    <source>
        <dbReference type="PROSITE-ProRule" id="PRU00035"/>
    </source>
</evidence>
<dbReference type="EMBL" id="CAXLJL010000190">
    <property type="protein sequence ID" value="CAL5134359.1"/>
    <property type="molecule type" value="Genomic_DNA"/>
</dbReference>
<dbReference type="GO" id="GO:0035267">
    <property type="term" value="C:NuA4 histone acetyltransferase complex"/>
    <property type="evidence" value="ECO:0007669"/>
    <property type="project" value="TreeGrafter"/>
</dbReference>
<dbReference type="SMART" id="SM00297">
    <property type="entry name" value="BROMO"/>
    <property type="match status" value="1"/>
</dbReference>
<feature type="compositionally biased region" description="Polar residues" evidence="3">
    <location>
        <begin position="556"/>
        <end position="573"/>
    </location>
</feature>